<dbReference type="InterPro" id="IPR056862">
    <property type="entry name" value="VWA7_N"/>
</dbReference>
<dbReference type="Pfam" id="PF25106">
    <property type="entry name" value="VWA_4"/>
    <property type="match status" value="1"/>
</dbReference>
<evidence type="ECO:0000313" key="8">
    <source>
        <dbReference type="Ensembl" id="ENSAPEP00000022461.1"/>
    </source>
</evidence>
<name>A0A3P8TCU2_AMPPE</name>
<dbReference type="InterPro" id="IPR036465">
    <property type="entry name" value="vWFA_dom_sf"/>
</dbReference>
<dbReference type="Pfam" id="PF25107">
    <property type="entry name" value="VWA7_N"/>
    <property type="match status" value="1"/>
</dbReference>
<reference evidence="8 9" key="1">
    <citation type="submission" date="2018-03" db="EMBL/GenBank/DDBJ databases">
        <title>Finding Nemo's genes: A chromosome-scale reference assembly of the genome of the orange clownfish Amphiprion percula.</title>
        <authorList>
            <person name="Lehmann R."/>
        </authorList>
    </citation>
    <scope>NUCLEOTIDE SEQUENCE</scope>
</reference>
<organism evidence="8 9">
    <name type="scientific">Amphiprion percula</name>
    <name type="common">Orange clownfish</name>
    <name type="synonym">Lutjanus percula</name>
    <dbReference type="NCBI Taxonomy" id="161767"/>
    <lineage>
        <taxon>Eukaryota</taxon>
        <taxon>Metazoa</taxon>
        <taxon>Chordata</taxon>
        <taxon>Craniata</taxon>
        <taxon>Vertebrata</taxon>
        <taxon>Euteleostomi</taxon>
        <taxon>Actinopterygii</taxon>
        <taxon>Neopterygii</taxon>
        <taxon>Teleostei</taxon>
        <taxon>Neoteleostei</taxon>
        <taxon>Acanthomorphata</taxon>
        <taxon>Ovalentaria</taxon>
        <taxon>Pomacentridae</taxon>
        <taxon>Amphiprion</taxon>
    </lineage>
</organism>
<evidence type="ECO:0000256" key="4">
    <source>
        <dbReference type="ARBA" id="ARBA00023180"/>
    </source>
</evidence>
<evidence type="ECO:0000256" key="2">
    <source>
        <dbReference type="ARBA" id="ARBA00022525"/>
    </source>
</evidence>
<keyword evidence="9" id="KW-1185">Reference proteome</keyword>
<dbReference type="Pfam" id="PF23560">
    <property type="entry name" value="GBD_Hemicentin"/>
    <property type="match status" value="1"/>
</dbReference>
<dbReference type="STRING" id="161767.ENSAPEP00000022461"/>
<dbReference type="GeneTree" id="ENSGT00390000011517"/>
<dbReference type="Ensembl" id="ENSAPET00000023057.1">
    <property type="protein sequence ID" value="ENSAPEP00000022461.1"/>
    <property type="gene ID" value="ENSAPEG00000015978.1"/>
</dbReference>
<evidence type="ECO:0000259" key="5">
    <source>
        <dbReference type="Pfam" id="PF23560"/>
    </source>
</evidence>
<dbReference type="Gene3D" id="3.40.50.410">
    <property type="entry name" value="von Willebrand factor, type A domain"/>
    <property type="match status" value="1"/>
</dbReference>
<evidence type="ECO:0000259" key="7">
    <source>
        <dbReference type="Pfam" id="PF25107"/>
    </source>
</evidence>
<dbReference type="AlphaFoldDB" id="A0A3P8TCU2"/>
<proteinExistence type="predicted"/>
<keyword evidence="2" id="KW-0964">Secreted</keyword>
<sequence>APHHFSSEAFLEGRSLITQGMAAIKANIRKENFQAARETLGRVLHTLQDFYSHSNWVELDNTEPYINLIRPDLPLENLAKDTATCSDCVSGTCPNPILPNILKEKKLTSGYMGIFSSDKPKKCSHGGASDLTSTAVPRGGISKDERRSDNVALHNAAVNVATAASLELLQDIRLAAGDNDFLMMGIARSSVLSFVIDTTGSMSDDIDEARAVVYEIIDSKKGTQDEPSEYILVPFNDPFGPLIRTTDPNKMKSEISKLTANDGGDTPEMCLSGLQLALTGAPASSHIYVFTDATAKDIDLKDTIVALIRSTKSTVSFFMTGASSRRRRSLRAASFDDYKDLALVSGGQAIQVSKKQLPQATDVILDTSTSALVTVLQRARNPGKQETFPFTLDQSLKNITIYITGTSITFTLTNPD</sequence>
<dbReference type="InterPro" id="IPR056861">
    <property type="entry name" value="HMCN1-like_VWA"/>
</dbReference>
<feature type="domain" description="VWA7 N-terminal" evidence="7">
    <location>
        <begin position="3"/>
        <end position="182"/>
    </location>
</feature>
<evidence type="ECO:0000259" key="6">
    <source>
        <dbReference type="Pfam" id="PF25106"/>
    </source>
</evidence>
<comment type="subcellular location">
    <subcellularLocation>
        <location evidence="1">Secreted</location>
    </subcellularLocation>
</comment>
<evidence type="ECO:0000256" key="1">
    <source>
        <dbReference type="ARBA" id="ARBA00004613"/>
    </source>
</evidence>
<dbReference type="SUPFAM" id="SSF53300">
    <property type="entry name" value="vWA-like"/>
    <property type="match status" value="1"/>
</dbReference>
<dbReference type="CDD" id="cd00198">
    <property type="entry name" value="vWFA"/>
    <property type="match status" value="1"/>
</dbReference>
<accession>A0A3P8TCU2</accession>
<dbReference type="PANTHER" id="PTHR14905">
    <property type="entry name" value="NG37"/>
    <property type="match status" value="1"/>
</dbReference>
<feature type="domain" description="Hemicentin/VWA7 galactose-binding" evidence="5">
    <location>
        <begin position="373"/>
        <end position="415"/>
    </location>
</feature>
<dbReference type="PANTHER" id="PTHR14905:SF22">
    <property type="entry name" value="VON WILLEBRAND FACTOR A DOMAIN-CONTAINING PROTEIN 7-LIKE"/>
    <property type="match status" value="1"/>
</dbReference>
<dbReference type="InterPro" id="IPR056475">
    <property type="entry name" value="GBD_Hemicentin/VWA7"/>
</dbReference>
<dbReference type="InterPro" id="IPR052577">
    <property type="entry name" value="VWA7"/>
</dbReference>
<dbReference type="Proteomes" id="UP000265080">
    <property type="component" value="Chromosome 3"/>
</dbReference>
<dbReference type="OMA" id="LMMGIAR"/>
<keyword evidence="4" id="KW-0325">Glycoprotein</keyword>
<dbReference type="GO" id="GO:0005576">
    <property type="term" value="C:extracellular region"/>
    <property type="evidence" value="ECO:0007669"/>
    <property type="project" value="UniProtKB-SubCell"/>
</dbReference>
<feature type="domain" description="Hemicentin-1-like von Willebrand factor A" evidence="6">
    <location>
        <begin position="192"/>
        <end position="354"/>
    </location>
</feature>
<protein>
    <submittedName>
        <fullName evidence="8">von Willebrand factor A domain containing 11</fullName>
    </submittedName>
</protein>
<reference evidence="8" key="2">
    <citation type="submission" date="2025-08" db="UniProtKB">
        <authorList>
            <consortium name="Ensembl"/>
        </authorList>
    </citation>
    <scope>IDENTIFICATION</scope>
</reference>
<reference evidence="8" key="3">
    <citation type="submission" date="2025-09" db="UniProtKB">
        <authorList>
            <consortium name="Ensembl"/>
        </authorList>
    </citation>
    <scope>IDENTIFICATION</scope>
</reference>
<evidence type="ECO:0000313" key="9">
    <source>
        <dbReference type="Proteomes" id="UP000265080"/>
    </source>
</evidence>
<evidence type="ECO:0000256" key="3">
    <source>
        <dbReference type="ARBA" id="ARBA00022729"/>
    </source>
</evidence>
<keyword evidence="3" id="KW-0732">Signal</keyword>